<accession>A0A5C3QWL1</accession>
<keyword evidence="3" id="KW-1185">Reference proteome</keyword>
<feature type="compositionally biased region" description="Basic residues" evidence="1">
    <location>
        <begin position="8"/>
        <end position="21"/>
    </location>
</feature>
<evidence type="ECO:0000313" key="3">
    <source>
        <dbReference type="Proteomes" id="UP000305067"/>
    </source>
</evidence>
<reference evidence="2 3" key="1">
    <citation type="journal article" date="2019" name="Nat. Ecol. Evol.">
        <title>Megaphylogeny resolves global patterns of mushroom evolution.</title>
        <authorList>
            <person name="Varga T."/>
            <person name="Krizsan K."/>
            <person name="Foldi C."/>
            <person name="Dima B."/>
            <person name="Sanchez-Garcia M."/>
            <person name="Sanchez-Ramirez S."/>
            <person name="Szollosi G.J."/>
            <person name="Szarkandi J.G."/>
            <person name="Papp V."/>
            <person name="Albert L."/>
            <person name="Andreopoulos W."/>
            <person name="Angelini C."/>
            <person name="Antonin V."/>
            <person name="Barry K.W."/>
            <person name="Bougher N.L."/>
            <person name="Buchanan P."/>
            <person name="Buyck B."/>
            <person name="Bense V."/>
            <person name="Catcheside P."/>
            <person name="Chovatia M."/>
            <person name="Cooper J."/>
            <person name="Damon W."/>
            <person name="Desjardin D."/>
            <person name="Finy P."/>
            <person name="Geml J."/>
            <person name="Haridas S."/>
            <person name="Hughes K."/>
            <person name="Justo A."/>
            <person name="Karasinski D."/>
            <person name="Kautmanova I."/>
            <person name="Kiss B."/>
            <person name="Kocsube S."/>
            <person name="Kotiranta H."/>
            <person name="LaButti K.M."/>
            <person name="Lechner B.E."/>
            <person name="Liimatainen K."/>
            <person name="Lipzen A."/>
            <person name="Lukacs Z."/>
            <person name="Mihaltcheva S."/>
            <person name="Morgado L.N."/>
            <person name="Niskanen T."/>
            <person name="Noordeloos M.E."/>
            <person name="Ohm R.A."/>
            <person name="Ortiz-Santana B."/>
            <person name="Ovrebo C."/>
            <person name="Racz N."/>
            <person name="Riley R."/>
            <person name="Savchenko A."/>
            <person name="Shiryaev A."/>
            <person name="Soop K."/>
            <person name="Spirin V."/>
            <person name="Szebenyi C."/>
            <person name="Tomsovsky M."/>
            <person name="Tulloss R.E."/>
            <person name="Uehling J."/>
            <person name="Grigoriev I.V."/>
            <person name="Vagvolgyi C."/>
            <person name="Papp T."/>
            <person name="Martin F.M."/>
            <person name="Miettinen O."/>
            <person name="Hibbett D.S."/>
            <person name="Nagy L.G."/>
        </authorList>
    </citation>
    <scope>NUCLEOTIDE SEQUENCE [LARGE SCALE GENOMIC DNA]</scope>
    <source>
        <strain evidence="2 3">CBS 309.79</strain>
    </source>
</reference>
<protein>
    <submittedName>
        <fullName evidence="2">Uncharacterized protein</fullName>
    </submittedName>
</protein>
<dbReference type="AlphaFoldDB" id="A0A5C3QWL1"/>
<gene>
    <name evidence="2" type="ORF">BDV98DRAFT_601383</name>
</gene>
<dbReference type="Proteomes" id="UP000305067">
    <property type="component" value="Unassembled WGS sequence"/>
</dbReference>
<feature type="region of interest" description="Disordered" evidence="1">
    <location>
        <begin position="1"/>
        <end position="21"/>
    </location>
</feature>
<evidence type="ECO:0000313" key="2">
    <source>
        <dbReference type="EMBL" id="TFL04931.1"/>
    </source>
</evidence>
<organism evidence="2 3">
    <name type="scientific">Pterulicium gracile</name>
    <dbReference type="NCBI Taxonomy" id="1884261"/>
    <lineage>
        <taxon>Eukaryota</taxon>
        <taxon>Fungi</taxon>
        <taxon>Dikarya</taxon>
        <taxon>Basidiomycota</taxon>
        <taxon>Agaricomycotina</taxon>
        <taxon>Agaricomycetes</taxon>
        <taxon>Agaricomycetidae</taxon>
        <taxon>Agaricales</taxon>
        <taxon>Pleurotineae</taxon>
        <taxon>Pterulaceae</taxon>
        <taxon>Pterulicium</taxon>
    </lineage>
</organism>
<name>A0A5C3QWL1_9AGAR</name>
<evidence type="ECO:0000256" key="1">
    <source>
        <dbReference type="SAM" id="MobiDB-lite"/>
    </source>
</evidence>
<proteinExistence type="predicted"/>
<dbReference type="EMBL" id="ML178817">
    <property type="protein sequence ID" value="TFL04931.1"/>
    <property type="molecule type" value="Genomic_DNA"/>
</dbReference>
<sequence length="257" mass="29147">MSVQSFRSYHRPAPRPKRHSKNSIRDALDYTSLMVFNFLNRILCHADMQKLGELSELEKLKKKDECFEVLSHYVVDDPRALVRAFCSLYRVWDCKSTMLAFSKYIPQIHSPSALEYALVSMGSDFVLFLLRRIFEILKKAYANRPEAMTSNVNQEIVHIMTILGHSTSDGMASETCTRTLLGPQTKAIYTILVDIFSWAQTRLGWDPLGFLHTAMLPSLYPIMDGVRQRFGCSLNLRGAPSSAAQAYKPADGPVLDM</sequence>